<keyword evidence="1" id="KW-0812">Transmembrane</keyword>
<dbReference type="EMBL" id="JBHMBW010000011">
    <property type="protein sequence ID" value="MFB9624209.1"/>
    <property type="molecule type" value="Genomic_DNA"/>
</dbReference>
<feature type="transmembrane region" description="Helical" evidence="1">
    <location>
        <begin position="69"/>
        <end position="90"/>
    </location>
</feature>
<feature type="transmembrane region" description="Helical" evidence="1">
    <location>
        <begin position="45"/>
        <end position="63"/>
    </location>
</feature>
<feature type="transmembrane region" description="Helical" evidence="1">
    <location>
        <begin position="161"/>
        <end position="183"/>
    </location>
</feature>
<reference evidence="2 3" key="1">
    <citation type="submission" date="2024-09" db="EMBL/GenBank/DDBJ databases">
        <authorList>
            <person name="Sun Q."/>
            <person name="Mori K."/>
        </authorList>
    </citation>
    <scope>NUCLEOTIDE SEQUENCE [LARGE SCALE GENOMIC DNA]</scope>
    <source>
        <strain evidence="2 3">JCM 3143</strain>
    </source>
</reference>
<organism evidence="2 3">
    <name type="scientific">Nonomuraea helvata</name>
    <dbReference type="NCBI Taxonomy" id="37484"/>
    <lineage>
        <taxon>Bacteria</taxon>
        <taxon>Bacillati</taxon>
        <taxon>Actinomycetota</taxon>
        <taxon>Actinomycetes</taxon>
        <taxon>Streptosporangiales</taxon>
        <taxon>Streptosporangiaceae</taxon>
        <taxon>Nonomuraea</taxon>
    </lineage>
</organism>
<evidence type="ECO:0000313" key="2">
    <source>
        <dbReference type="EMBL" id="MFB9624209.1"/>
    </source>
</evidence>
<evidence type="ECO:0008006" key="4">
    <source>
        <dbReference type="Google" id="ProtNLM"/>
    </source>
</evidence>
<evidence type="ECO:0000313" key="3">
    <source>
        <dbReference type="Proteomes" id="UP001589532"/>
    </source>
</evidence>
<proteinExistence type="predicted"/>
<dbReference type="RefSeq" id="WP_344993153.1">
    <property type="nucleotide sequence ID" value="NZ_BAAAXV010000007.1"/>
</dbReference>
<dbReference type="Proteomes" id="UP001589532">
    <property type="component" value="Unassembled WGS sequence"/>
</dbReference>
<keyword evidence="3" id="KW-1185">Reference proteome</keyword>
<gene>
    <name evidence="2" type="ORF">ACFFSA_14070</name>
</gene>
<keyword evidence="1" id="KW-0472">Membrane</keyword>
<sequence>MSDTAARPDATAELDTAGAAGGRPSFMTLVRVETRKLFDTRTSKILTAILVTLGLGSVAARGLVAGPHFFTLAGTSAIAFGTLLPVLAILTMTGEWSHRTALTTFALEPRRSRVLAAKCLPPLVAAVAACLLALLIAAPVTAAVSAAQGVPATWQVAPQTVLGWIATMVILTAQGLAMGALLLNAPAAIVIYFVTPMLWSAIGQLGHVGEVLAGWLDLNSTTNPLTSGDMSGGDLARLAVSVMVWIAIPMGAGVLRVSRKDIN</sequence>
<feature type="transmembrane region" description="Helical" evidence="1">
    <location>
        <begin position="235"/>
        <end position="255"/>
    </location>
</feature>
<evidence type="ECO:0000256" key="1">
    <source>
        <dbReference type="SAM" id="Phobius"/>
    </source>
</evidence>
<protein>
    <recommendedName>
        <fullName evidence="4">ABC transporter permease</fullName>
    </recommendedName>
</protein>
<keyword evidence="1" id="KW-1133">Transmembrane helix</keyword>
<accession>A0ABV5RXP0</accession>
<comment type="caution">
    <text evidence="2">The sequence shown here is derived from an EMBL/GenBank/DDBJ whole genome shotgun (WGS) entry which is preliminary data.</text>
</comment>
<feature type="transmembrane region" description="Helical" evidence="1">
    <location>
        <begin position="120"/>
        <end position="141"/>
    </location>
</feature>
<name>A0ABV5RXP0_9ACTN</name>
<feature type="transmembrane region" description="Helical" evidence="1">
    <location>
        <begin position="190"/>
        <end position="215"/>
    </location>
</feature>